<geneLocation type="plasmid" evidence="2 3">
    <name>pRE117-1</name>
</geneLocation>
<dbReference type="EMBL" id="FQ311475">
    <property type="protein sequence ID" value="CBQ74074.1"/>
    <property type="molecule type" value="Genomic_DNA"/>
</dbReference>
<evidence type="ECO:0000313" key="2">
    <source>
        <dbReference type="EMBL" id="CBQ74074.1"/>
    </source>
</evidence>
<proteinExistence type="predicted"/>
<sequence length="152" mass="17294">MEPSPMPTALRRPGQLSGRAYWIGPRERHGQDCFLAFVAIHGRRQASLEPASKGWIRQRHRAHPTTIDLRHFGDPELAVDPRGQAQGRRSAGSQARSQVAPPPRGFSRPRALVMLTERATGCWHLSQRHAPHHNGVHRFLHLYSIEFRQPEQ</sequence>
<dbReference type="Proteomes" id="UP000006878">
    <property type="component" value="Plasmid pRE117-1"/>
</dbReference>
<name>A0ABP1TYP9_GLUAR</name>
<evidence type="ECO:0000313" key="3">
    <source>
        <dbReference type="Proteomes" id="UP000006878"/>
    </source>
</evidence>
<gene>
    <name evidence="2" type="ordered locus">AARI_pI00320</name>
</gene>
<reference evidence="3" key="1">
    <citation type="journal article" date="2010" name="PLoS ONE">
        <title>The Arthrobacter arilaitensis Re117 genome sequence reveals its genetic adaptation to the surface of cheese.</title>
        <authorList>
            <person name="Monnet C."/>
            <person name="Loux V."/>
            <person name="Gibrat J.F."/>
            <person name="Spinnler E."/>
            <person name="Barbe V."/>
            <person name="Vacherie B."/>
            <person name="Gavory F."/>
            <person name="Gourbeyre E."/>
            <person name="Siguier P."/>
            <person name="Chandler M."/>
            <person name="Elleuch R."/>
            <person name="Irlinger F."/>
            <person name="Vallaeys T."/>
        </authorList>
    </citation>
    <scope>NUCLEOTIDE SEQUENCE</scope>
    <source>
        <strain evidence="3">DSM 16368 / CIP 108037 / IAM 15318 / JCM 13566 / Re117</strain>
    </source>
</reference>
<keyword evidence="2" id="KW-0614">Plasmid</keyword>
<evidence type="ECO:0000256" key="1">
    <source>
        <dbReference type="SAM" id="MobiDB-lite"/>
    </source>
</evidence>
<feature type="region of interest" description="Disordered" evidence="1">
    <location>
        <begin position="70"/>
        <end position="109"/>
    </location>
</feature>
<accession>A0ABP1TYP9</accession>
<organism evidence="2 3">
    <name type="scientific">Glutamicibacter arilaitensis (strain DSM 16368 / CIP 108037 / IAM 15318 / JCM 13566 / NCIMB 14258 / Re117)</name>
    <name type="common">Arthrobacter arilaitensis</name>
    <dbReference type="NCBI Taxonomy" id="861360"/>
    <lineage>
        <taxon>Bacteria</taxon>
        <taxon>Bacillati</taxon>
        <taxon>Actinomycetota</taxon>
        <taxon>Actinomycetes</taxon>
        <taxon>Micrococcales</taxon>
        <taxon>Micrococcaceae</taxon>
        <taxon>Glutamicibacter</taxon>
    </lineage>
</organism>
<protein>
    <submittedName>
        <fullName evidence="2">Uncharacterized protein</fullName>
    </submittedName>
</protein>
<keyword evidence="3" id="KW-1185">Reference proteome</keyword>
<reference evidence="3" key="2">
    <citation type="submission" date="2010-07" db="EMBL/GenBank/DDBJ databases">
        <title>Complete genome sequence of Arthrobacter arilaitensis (strain DSM 16368 / CIP 108037 / JCM 13566 / Re117).</title>
        <authorList>
            <person name="Genoscope."/>
        </authorList>
    </citation>
    <scope>NUCLEOTIDE SEQUENCE [LARGE SCALE GENOMIC DNA]</scope>
    <source>
        <strain evidence="3">DSM 16368 / CIP 108037 / IAM 15318 / JCM 13566 / Re117</strain>
        <plasmid evidence="3">pRE117-1</plasmid>
    </source>
</reference>